<reference evidence="1 2" key="1">
    <citation type="submission" date="2018-08" db="EMBL/GenBank/DDBJ databases">
        <title>Recombination of ecologically and evolutionarily significant loci maintains genetic cohesion in the Pseudomonas syringae species complex.</title>
        <authorList>
            <person name="Dillon M."/>
            <person name="Thakur S."/>
            <person name="Almeida R.N.D."/>
            <person name="Weir B.S."/>
            <person name="Guttman D.S."/>
        </authorList>
    </citation>
    <scope>NUCLEOTIDE SEQUENCE [LARGE SCALE GENOMIC DNA]</scope>
    <source>
        <strain evidence="1 2">88_10</strain>
    </source>
</reference>
<comment type="caution">
    <text evidence="1">The sequence shown here is derived from an EMBL/GenBank/DDBJ whole genome shotgun (WGS) entry which is preliminary data.</text>
</comment>
<sequence length="549" mass="60529">MGDFLLQHGGHQIGHGPHTLADLRTTLQAAFQADIDVGVLVGRDPFFGFHLRLAHHRACFHRRVDFVTGAVQKAGVDEHHALACGLNAGLEVDRGTALLVHDADFQRVARQAQYLLDTPEQLVGERGFLRPVHLRFDDVHRAAAAVAACVIAVEVVDRSETGQQAIENAFWHFVAMLVENRVDGHQVADVADEQQRTTVQRDFATLWRGVDPVRVHGAGEGFAALGHRFNQITFHQAQPVAVNDHFVVGIDGRDGVFAVHDGRQRGFHDDVFHACRIGLADRACSVDLQFEMQTVVLEQHGERCRGIALKTDQLCIVAQAGVAAALEADDQSAVDQFVSSRVNVRACRQRRSLIKKGAGEGDDFVATHLVVALAFFRAAFFADCIGAVERIVQRAPACIRCVEREACVHHRHDQLRASHGGNFFVDVLRGDLKVRRFWQQIADLLKEGFVSRGVVRLASTRLVPGIDLRLQFITLGEQCLVLWREVVDQLVRTGPECARIDAGSGGCFVLHEVEQDSGDLQVTDLNVLSHCTCLTLLSRVEHTQGALCH</sequence>
<dbReference type="Proteomes" id="UP000282378">
    <property type="component" value="Unassembled WGS sequence"/>
</dbReference>
<evidence type="ECO:0000313" key="1">
    <source>
        <dbReference type="EMBL" id="RML85072.1"/>
    </source>
</evidence>
<proteinExistence type="predicted"/>
<protein>
    <submittedName>
        <fullName evidence="1">Uncharacterized protein</fullName>
    </submittedName>
</protein>
<organism evidence="1 2">
    <name type="scientific">Pseudomonas syringae pv. maculicola</name>
    <dbReference type="NCBI Taxonomy" id="59511"/>
    <lineage>
        <taxon>Bacteria</taxon>
        <taxon>Pseudomonadati</taxon>
        <taxon>Pseudomonadota</taxon>
        <taxon>Gammaproteobacteria</taxon>
        <taxon>Pseudomonadales</taxon>
        <taxon>Pseudomonadaceae</taxon>
        <taxon>Pseudomonas</taxon>
    </lineage>
</organism>
<evidence type="ECO:0000313" key="2">
    <source>
        <dbReference type="Proteomes" id="UP000282378"/>
    </source>
</evidence>
<dbReference type="EMBL" id="RBNL01001862">
    <property type="protein sequence ID" value="RML85072.1"/>
    <property type="molecule type" value="Genomic_DNA"/>
</dbReference>
<dbReference type="AntiFam" id="ANF00099">
    <property type="entry name" value="Shadow ORF (opposite glcB)"/>
</dbReference>
<gene>
    <name evidence="1" type="ORF">APX70_08576</name>
</gene>
<name>A0A3M2Z9U9_PSEYM</name>
<accession>A0A3M2Z9U9</accession>
<dbReference type="AlphaFoldDB" id="A0A3M2Z9U9"/>